<keyword evidence="8" id="KW-0813">Transport</keyword>
<name>A0A6B0GSI3_9EURY</name>
<keyword evidence="5 8" id="KW-0472">Membrane</keyword>
<evidence type="ECO:0000256" key="4">
    <source>
        <dbReference type="ARBA" id="ARBA00022989"/>
    </source>
</evidence>
<dbReference type="InterPro" id="IPR003691">
    <property type="entry name" value="FluC"/>
</dbReference>
<evidence type="ECO:0000256" key="2">
    <source>
        <dbReference type="ARBA" id="ARBA00022475"/>
    </source>
</evidence>
<dbReference type="EMBL" id="WSZK01000023">
    <property type="protein sequence ID" value="MWG35593.1"/>
    <property type="molecule type" value="Genomic_DNA"/>
</dbReference>
<comment type="subcellular location">
    <subcellularLocation>
        <location evidence="1 8">Cell membrane</location>
        <topology evidence="1 8">Multi-pass membrane protein</topology>
    </subcellularLocation>
</comment>
<dbReference type="Proteomes" id="UP000451471">
    <property type="component" value="Unassembled WGS sequence"/>
</dbReference>
<protein>
    <recommendedName>
        <fullName evidence="8">Fluoride-specific ion channel FluC</fullName>
    </recommendedName>
</protein>
<accession>A0A6B0GSI3</accession>
<evidence type="ECO:0000313" key="9">
    <source>
        <dbReference type="EMBL" id="MWG35593.1"/>
    </source>
</evidence>
<feature type="transmembrane region" description="Helical" evidence="8">
    <location>
        <begin position="41"/>
        <end position="59"/>
    </location>
</feature>
<comment type="caution">
    <text evidence="9">The sequence shown here is derived from an EMBL/GenBank/DDBJ whole genome shotgun (WGS) entry which is preliminary data.</text>
</comment>
<evidence type="ECO:0000256" key="1">
    <source>
        <dbReference type="ARBA" id="ARBA00004651"/>
    </source>
</evidence>
<dbReference type="Pfam" id="PF02537">
    <property type="entry name" value="CRCB"/>
    <property type="match status" value="1"/>
</dbReference>
<sequence length="128" mass="12825">MERGRALALVAGGAFVGAVCRYLLALTVPETAAWLPGRLPWGTLAANVLGAFALGALTARERSPAVSLTLGTGFCSSFTTYSTFAVETAGLRPTAAAAYVGATYGVGMAAVVAGRTVGNRGRSGEGSP</sequence>
<dbReference type="PANTHER" id="PTHR28259:SF1">
    <property type="entry name" value="FLUORIDE EXPORT PROTEIN 1-RELATED"/>
    <property type="match status" value="1"/>
</dbReference>
<dbReference type="OrthoDB" id="253428at2157"/>
<dbReference type="GO" id="GO:0062054">
    <property type="term" value="F:fluoride channel activity"/>
    <property type="evidence" value="ECO:0007669"/>
    <property type="project" value="UniProtKB-UniRule"/>
</dbReference>
<keyword evidence="3 8" id="KW-0812">Transmembrane</keyword>
<keyword evidence="2 8" id="KW-1003">Cell membrane</keyword>
<dbReference type="PANTHER" id="PTHR28259">
    <property type="entry name" value="FLUORIDE EXPORT PROTEIN 1-RELATED"/>
    <property type="match status" value="1"/>
</dbReference>
<comment type="catalytic activity">
    <reaction evidence="7">
        <text>fluoride(in) = fluoride(out)</text>
        <dbReference type="Rhea" id="RHEA:76159"/>
        <dbReference type="ChEBI" id="CHEBI:17051"/>
    </reaction>
    <physiologicalReaction direction="left-to-right" evidence="7">
        <dbReference type="Rhea" id="RHEA:76160"/>
    </physiologicalReaction>
</comment>
<reference evidence="9 10" key="1">
    <citation type="submission" date="2019-12" db="EMBL/GenBank/DDBJ databases">
        <title>Halocatena pleomorpha gen. nov. sp. nov., an extremely halophilic archaeon of family Halobacteriaceae isolated from saltpan soil.</title>
        <authorList>
            <person name="Pal Y."/>
            <person name="Verma A."/>
            <person name="Krishnamurthi S."/>
            <person name="Kumar P."/>
        </authorList>
    </citation>
    <scope>NUCLEOTIDE SEQUENCE [LARGE SCALE GENOMIC DNA]</scope>
    <source>
        <strain evidence="9 10">JCM 16495</strain>
    </source>
</reference>
<keyword evidence="8" id="KW-0407">Ion channel</keyword>
<organism evidence="9 10">
    <name type="scientific">Halomarina oriensis</name>
    <dbReference type="NCBI Taxonomy" id="671145"/>
    <lineage>
        <taxon>Archaea</taxon>
        <taxon>Methanobacteriati</taxon>
        <taxon>Methanobacteriota</taxon>
        <taxon>Stenosarchaea group</taxon>
        <taxon>Halobacteria</taxon>
        <taxon>Halobacteriales</taxon>
        <taxon>Natronomonadaceae</taxon>
        <taxon>Halomarina</taxon>
    </lineage>
</organism>
<proteinExistence type="inferred from homology"/>
<dbReference type="HAMAP" id="MF_00454">
    <property type="entry name" value="FluC"/>
    <property type="match status" value="1"/>
</dbReference>
<keyword evidence="4 8" id="KW-1133">Transmembrane helix</keyword>
<evidence type="ECO:0000256" key="8">
    <source>
        <dbReference type="HAMAP-Rule" id="MF_00454"/>
    </source>
</evidence>
<gene>
    <name evidence="8" type="primary">fluC</name>
    <name evidence="8" type="synonym">crcB</name>
    <name evidence="9" type="ORF">GQS65_14040</name>
</gene>
<comment type="similarity">
    <text evidence="6 8">Belongs to the fluoride channel Fluc/FEX (TC 1.A.43) family.</text>
</comment>
<evidence type="ECO:0000313" key="10">
    <source>
        <dbReference type="Proteomes" id="UP000451471"/>
    </source>
</evidence>
<evidence type="ECO:0000256" key="7">
    <source>
        <dbReference type="ARBA" id="ARBA00035585"/>
    </source>
</evidence>
<evidence type="ECO:0000256" key="6">
    <source>
        <dbReference type="ARBA" id="ARBA00035120"/>
    </source>
</evidence>
<evidence type="ECO:0000256" key="3">
    <source>
        <dbReference type="ARBA" id="ARBA00022692"/>
    </source>
</evidence>
<comment type="function">
    <text evidence="8">Fluoride-specific ion channel. Important for reducing fluoride concentration in the cell, thus reducing its toxicity.</text>
</comment>
<feature type="transmembrane region" description="Helical" evidence="8">
    <location>
        <begin position="96"/>
        <end position="114"/>
    </location>
</feature>
<dbReference type="GO" id="GO:0140114">
    <property type="term" value="P:cellular detoxification of fluoride"/>
    <property type="evidence" value="ECO:0007669"/>
    <property type="project" value="UniProtKB-UniRule"/>
</dbReference>
<dbReference type="RefSeq" id="WP_158205256.1">
    <property type="nucleotide sequence ID" value="NZ_WSZK01000023.1"/>
</dbReference>
<evidence type="ECO:0000256" key="5">
    <source>
        <dbReference type="ARBA" id="ARBA00023136"/>
    </source>
</evidence>
<keyword evidence="10" id="KW-1185">Reference proteome</keyword>
<dbReference type="AlphaFoldDB" id="A0A6B0GSI3"/>
<keyword evidence="8" id="KW-0406">Ion transport</keyword>
<comment type="caution">
    <text evidence="8">Lacks conserved residue(s) required for the propagation of feature annotation.</text>
</comment>
<dbReference type="GO" id="GO:0005886">
    <property type="term" value="C:plasma membrane"/>
    <property type="evidence" value="ECO:0007669"/>
    <property type="project" value="UniProtKB-SubCell"/>
</dbReference>
<feature type="transmembrane region" description="Helical" evidence="8">
    <location>
        <begin position="66"/>
        <end position="84"/>
    </location>
</feature>